<dbReference type="GO" id="GO:0032259">
    <property type="term" value="P:methylation"/>
    <property type="evidence" value="ECO:0007669"/>
    <property type="project" value="UniProtKB-KW"/>
</dbReference>
<reference evidence="1 2" key="1">
    <citation type="journal article" date="2013" name="Antonie Van Leeuwenhoek">
        <title>Echinimonas agarilytica gen. nov., sp. nov., a new gammaproteobacterium isolated from the sea urchin Strongylocentrotus intermedius.</title>
        <authorList>
            <person name="Nedashkovskaya O.I."/>
            <person name="Stenkova A.M."/>
            <person name="Zhukova N.V."/>
            <person name="Van Trappen S."/>
            <person name="Lee J.S."/>
            <person name="Kim S.B."/>
        </authorList>
    </citation>
    <scope>NUCLEOTIDE SEQUENCE [LARGE SCALE GENOMIC DNA]</scope>
    <source>
        <strain evidence="1 2">KMM 6351</strain>
    </source>
</reference>
<evidence type="ECO:0000313" key="2">
    <source>
        <dbReference type="Proteomes" id="UP001165393"/>
    </source>
</evidence>
<dbReference type="Pfam" id="PF02353">
    <property type="entry name" value="CMAS"/>
    <property type="match status" value="1"/>
</dbReference>
<keyword evidence="1" id="KW-0489">Methyltransferase</keyword>
<gene>
    <name evidence="1" type="ORF">NAF29_13470</name>
</gene>
<accession>A0AA41W8U6</accession>
<dbReference type="Proteomes" id="UP001165393">
    <property type="component" value="Unassembled WGS sequence"/>
</dbReference>
<proteinExistence type="predicted"/>
<dbReference type="GO" id="GO:0008168">
    <property type="term" value="F:methyltransferase activity"/>
    <property type="evidence" value="ECO:0007669"/>
    <property type="project" value="UniProtKB-KW"/>
</dbReference>
<evidence type="ECO:0000313" key="1">
    <source>
        <dbReference type="EMBL" id="MCM2680672.1"/>
    </source>
</evidence>
<dbReference type="InterPro" id="IPR029063">
    <property type="entry name" value="SAM-dependent_MTases_sf"/>
</dbReference>
<dbReference type="RefSeq" id="WP_251262158.1">
    <property type="nucleotide sequence ID" value="NZ_JAMQGP010000007.1"/>
</dbReference>
<dbReference type="AlphaFoldDB" id="A0AA41W8U6"/>
<keyword evidence="1" id="KW-0808">Transferase</keyword>
<sequence length="95" mass="10100">MTQNKPRTSAVNGRLCGGHAHDWASIQEGQCSPVYHAVLERVGLSTGDSYLDIGCGSGMAAQFADQRKAKVFGVDASSARLDIVKHRVPGGNFQI</sequence>
<organism evidence="1 2">
    <name type="scientific">Echinimonas agarilytica</name>
    <dbReference type="NCBI Taxonomy" id="1215918"/>
    <lineage>
        <taxon>Bacteria</taxon>
        <taxon>Pseudomonadati</taxon>
        <taxon>Pseudomonadota</taxon>
        <taxon>Gammaproteobacteria</taxon>
        <taxon>Alteromonadales</taxon>
        <taxon>Echinimonadaceae</taxon>
        <taxon>Echinimonas</taxon>
    </lineage>
</organism>
<dbReference type="EMBL" id="JAMQGP010000007">
    <property type="protein sequence ID" value="MCM2680672.1"/>
    <property type="molecule type" value="Genomic_DNA"/>
</dbReference>
<name>A0AA41W8U6_9GAMM</name>
<dbReference type="SUPFAM" id="SSF53335">
    <property type="entry name" value="S-adenosyl-L-methionine-dependent methyltransferases"/>
    <property type="match status" value="1"/>
</dbReference>
<protein>
    <submittedName>
        <fullName evidence="1">Class I SAM-dependent methyltransferase</fullName>
    </submittedName>
</protein>
<keyword evidence="2" id="KW-1185">Reference proteome</keyword>
<dbReference type="Gene3D" id="3.40.50.150">
    <property type="entry name" value="Vaccinia Virus protein VP39"/>
    <property type="match status" value="1"/>
</dbReference>
<comment type="caution">
    <text evidence="1">The sequence shown here is derived from an EMBL/GenBank/DDBJ whole genome shotgun (WGS) entry which is preliminary data.</text>
</comment>